<organism evidence="1 2">
    <name type="scientific">Billgrantia montanilacus</name>
    <dbReference type="NCBI Taxonomy" id="2282305"/>
    <lineage>
        <taxon>Bacteria</taxon>
        <taxon>Pseudomonadati</taxon>
        <taxon>Pseudomonadota</taxon>
        <taxon>Gammaproteobacteria</taxon>
        <taxon>Oceanospirillales</taxon>
        <taxon>Halomonadaceae</taxon>
        <taxon>Billgrantia</taxon>
    </lineage>
</organism>
<evidence type="ECO:0000313" key="1">
    <source>
        <dbReference type="EMBL" id="RCV89732.1"/>
    </source>
</evidence>
<comment type="caution">
    <text evidence="1">The sequence shown here is derived from an EMBL/GenBank/DDBJ whole genome shotgun (WGS) entry which is preliminary data.</text>
</comment>
<dbReference type="Proteomes" id="UP000252405">
    <property type="component" value="Unassembled WGS sequence"/>
</dbReference>
<reference evidence="1 2" key="1">
    <citation type="submission" date="2018-07" db="EMBL/GenBank/DDBJ databases">
        <title>Halomonas montanilacus sp. nov., isolated from Lake Pengyan on Tibetan Plateau.</title>
        <authorList>
            <person name="Lu H."/>
            <person name="Xing P."/>
            <person name="Wu Q."/>
        </authorList>
    </citation>
    <scope>NUCLEOTIDE SEQUENCE [LARGE SCALE GENOMIC DNA]</scope>
    <source>
        <strain evidence="1 2">PYC7W</strain>
    </source>
</reference>
<evidence type="ECO:0000313" key="2">
    <source>
        <dbReference type="Proteomes" id="UP000252405"/>
    </source>
</evidence>
<dbReference type="AlphaFoldDB" id="A0A368U0Z1"/>
<dbReference type="Pfam" id="PF05926">
    <property type="entry name" value="Phage_GPL"/>
    <property type="match status" value="1"/>
</dbReference>
<proteinExistence type="predicted"/>
<dbReference type="EMBL" id="QPII01000005">
    <property type="protein sequence ID" value="RCV89732.1"/>
    <property type="molecule type" value="Genomic_DNA"/>
</dbReference>
<dbReference type="RefSeq" id="WP_114478666.1">
    <property type="nucleotide sequence ID" value="NZ_QPII01000005.1"/>
</dbReference>
<keyword evidence="2" id="KW-1185">Reference proteome</keyword>
<accession>A0A368U0Z1</accession>
<dbReference type="InterPro" id="IPR009225">
    <property type="entry name" value="Phage_head_completion_GpL"/>
</dbReference>
<name>A0A368U0Z1_9GAMM</name>
<dbReference type="OrthoDB" id="6312934at2"/>
<dbReference type="GO" id="GO:0016853">
    <property type="term" value="F:isomerase activity"/>
    <property type="evidence" value="ECO:0007669"/>
    <property type="project" value="UniProtKB-KW"/>
</dbReference>
<sequence>MSLIAAGYGTEDPPAADIENNGFWPAVSPADFRLVERLDSNVTSERAVHALAVAMADINRQLSAWQTAQMDEGADAIGDVAPPSWLPPNVYPLLYKRAVYATAHATLLERYREISATGEGDERGEAKASAADEYRRDARWAVSEITGRNHTTVELI</sequence>
<gene>
    <name evidence="1" type="ORF">DU505_09010</name>
</gene>
<keyword evidence="1" id="KW-0413">Isomerase</keyword>
<protein>
    <submittedName>
        <fullName evidence="1">Glucose-6-phosphate isomerase</fullName>
    </submittedName>
</protein>